<dbReference type="PANTHER" id="PTHR42834">
    <property type="entry name" value="ENDONUCLEASE/EXONUCLEASE/PHOSPHATASE FAMILY PROTEIN (AFU_ORTHOLOGUE AFUA_3G09210)"/>
    <property type="match status" value="1"/>
</dbReference>
<evidence type="ECO:0000256" key="1">
    <source>
        <dbReference type="SAM" id="SignalP"/>
    </source>
</evidence>
<feature type="domain" description="Endonuclease/exonuclease/phosphatase" evidence="2">
    <location>
        <begin position="734"/>
        <end position="1016"/>
    </location>
</feature>
<keyword evidence="5" id="KW-1185">Reference proteome</keyword>
<organism evidence="4 5">
    <name type="scientific">Reichenbachiella ulvae</name>
    <dbReference type="NCBI Taxonomy" id="2980104"/>
    <lineage>
        <taxon>Bacteria</taxon>
        <taxon>Pseudomonadati</taxon>
        <taxon>Bacteroidota</taxon>
        <taxon>Cytophagia</taxon>
        <taxon>Cytophagales</taxon>
        <taxon>Reichenbachiellaceae</taxon>
        <taxon>Reichenbachiella</taxon>
    </lineage>
</organism>
<dbReference type="Proteomes" id="UP001300692">
    <property type="component" value="Unassembled WGS sequence"/>
</dbReference>
<feature type="chain" id="PRO_5045721205" evidence="1">
    <location>
        <begin position="20"/>
        <end position="1239"/>
    </location>
</feature>
<keyword evidence="1" id="KW-0732">Signal</keyword>
<accession>A0ABT3CQ24</accession>
<gene>
    <name evidence="4" type="ORF">N7U62_02745</name>
</gene>
<evidence type="ECO:0000259" key="2">
    <source>
        <dbReference type="Pfam" id="PF03372"/>
    </source>
</evidence>
<dbReference type="EMBL" id="JAOYOD010000001">
    <property type="protein sequence ID" value="MCV9385560.1"/>
    <property type="molecule type" value="Genomic_DNA"/>
</dbReference>
<sequence length="1239" mass="131132">MKSSILTILSLVMSLATYAQTVFINEIHYDNASSDTGEGVEVAGPAGTDLSSYSLVAYNGNGGSSYQTISLSGTLPNQDNGFGTAFFAITGLQNGSPDGVALVQSGTVIQFLSYEGTFTAVGGPADGMTSTDIAVTESGSTPVGFSLQLSGTGSTYSDFSWATEAAETYNAINAAQSFGGVPDTIGNPGDTVVVVTDGTIFINEIHYDNSGADTGEGVEVAGTAGLDLFAFRLVLYNGNGGSSYSTVTLTGSFSDQQAGFGTAFFPISGLQNGSPDGIALVDADDNVIEFLSYEGSFVALGGPADGMNSTDIGVVESSGTAAGFSLQKTGTGSEADDFIWVDPMAATYDAINTGQTFVSPIPVVFINELHYDNASSDTGEAIEVAGTAGTDLSEYSLVLYNGNGGSVYKTTALSGILPDQDNGYGTLSFAISGIQNGSPDGVALVTSVDSVLQFLSYEGSFVAVGGPADGMSSTDIGVSETGSTPVGYSLQLTGTGNSYTDFVWAEAMESTFDAINTDQSFGGVIEPPVPDSDTVTVAQARAMAVGEEVVLLATLTATDQFGGPAYLQDSTAGIALFDFSVHGEGLFDIGDQLWITAEIGTFSNQIQLVNVDTVVLVGQQSVSPDTVTIDQLANYEGQLITIQNATFAQSGGLLYPNSNYDISDATGSAQVRIDADVDLVGRMIPAGTTTITGVLGRYQSTLQLLPRFIPDMPDAEAYEPAGSDIPFENTVDIATWNMEFFGSEIANYGPSDVALQMQNAITILENLHADIIAVQEVSEESLLDSVATALGSYNYVCSQVYSYSFEEPNPGDPFPAQKLCYLYDTTTVDYISDRVIFDQFYTDARTGVINDLDDHPGSNGASSFWSSGRLPYMLTAQVSAMGATKEINLVNIHAKSGAGSNDLARRAYDVAVLKDTLDAMYGSESVIILGDYNDDLDESIGGGVSSYEVLLQDTAAYQAPTLSLSEAGFRSYLFADNMIDHIMISNELISDLIEGSETTIIPFGLVDNYSGTTSDHLPVRVRFDIVEPIEMELAGDTALYYGYEPLSSGKLSVTPSGGVEPYSYLWSTGETHAEINVAPSVTTTYSVQISDNSGQVLTDSLTVYVEDVTCGRRDDKVSICWRGNDLCVPSHVAERMLERGASLGSCGPDNLPYIEKVDTYPNPFYSDFNVRVSANRDFQMEVLITDFCGMVVHSQVYEISTGMNHLSLQLTGIPRGFYFLQLINRDTGSIERRQTLIKK</sequence>
<dbReference type="InterPro" id="IPR005135">
    <property type="entry name" value="Endo/exonuclease/phosphatase"/>
</dbReference>
<dbReference type="RefSeq" id="WP_264136345.1">
    <property type="nucleotide sequence ID" value="NZ_JAOYOD010000001.1"/>
</dbReference>
<dbReference type="Pfam" id="PF18942">
    <property type="entry name" value="DUF5689"/>
    <property type="match status" value="1"/>
</dbReference>
<dbReference type="InterPro" id="IPR036691">
    <property type="entry name" value="Endo/exonu/phosph_ase_sf"/>
</dbReference>
<feature type="domain" description="DUF5689" evidence="3">
    <location>
        <begin position="604"/>
        <end position="711"/>
    </location>
</feature>
<dbReference type="SUPFAM" id="SSF56219">
    <property type="entry name" value="DNase I-like"/>
    <property type="match status" value="1"/>
</dbReference>
<reference evidence="4 5" key="1">
    <citation type="submission" date="2022-10" db="EMBL/GenBank/DDBJ databases">
        <title>Comparative genomics and taxonomic characterization of three novel marine species of genus Reichenbachiella exhibiting antioxidant and polysaccharide degradation activities.</title>
        <authorList>
            <person name="Muhammad N."/>
            <person name="Lee Y.-J."/>
            <person name="Ko J."/>
            <person name="Kim S.-G."/>
        </authorList>
    </citation>
    <scope>NUCLEOTIDE SEQUENCE [LARGE SCALE GENOMIC DNA]</scope>
    <source>
        <strain evidence="4 5">ABR2-5</strain>
    </source>
</reference>
<name>A0ABT3CQ24_9BACT</name>
<dbReference type="Gene3D" id="3.60.10.10">
    <property type="entry name" value="Endonuclease/exonuclease/phosphatase"/>
    <property type="match status" value="1"/>
</dbReference>
<comment type="caution">
    <text evidence="4">The sequence shown here is derived from an EMBL/GenBank/DDBJ whole genome shotgun (WGS) entry which is preliminary data.</text>
</comment>
<evidence type="ECO:0000259" key="3">
    <source>
        <dbReference type="Pfam" id="PF18942"/>
    </source>
</evidence>
<dbReference type="PANTHER" id="PTHR42834:SF1">
    <property type="entry name" value="ENDONUCLEASE_EXONUCLEASE_PHOSPHATASE FAMILY PROTEIN (AFU_ORTHOLOGUE AFUA_3G09210)"/>
    <property type="match status" value="1"/>
</dbReference>
<proteinExistence type="predicted"/>
<evidence type="ECO:0000313" key="4">
    <source>
        <dbReference type="EMBL" id="MCV9385560.1"/>
    </source>
</evidence>
<protein>
    <submittedName>
        <fullName evidence="4">DUF5689 domain-containing protein</fullName>
    </submittedName>
</protein>
<evidence type="ECO:0000313" key="5">
    <source>
        <dbReference type="Proteomes" id="UP001300692"/>
    </source>
</evidence>
<dbReference type="InterPro" id="IPR043744">
    <property type="entry name" value="DUF5689"/>
</dbReference>
<feature type="signal peptide" evidence="1">
    <location>
        <begin position="1"/>
        <end position="19"/>
    </location>
</feature>
<dbReference type="Pfam" id="PF03372">
    <property type="entry name" value="Exo_endo_phos"/>
    <property type="match status" value="1"/>
</dbReference>